<dbReference type="STRING" id="645990.SAMN00120144_2081"/>
<accession>A0A1W1VNF4</accession>
<protein>
    <recommendedName>
        <fullName evidence="4">DUF805 domain-containing protein</fullName>
    </recommendedName>
</protein>
<dbReference type="InterPro" id="IPR008523">
    <property type="entry name" value="DUF805"/>
</dbReference>
<feature type="transmembrane region" description="Helical" evidence="1">
    <location>
        <begin position="62"/>
        <end position="88"/>
    </location>
</feature>
<dbReference type="Proteomes" id="UP000192266">
    <property type="component" value="Unassembled WGS sequence"/>
</dbReference>
<evidence type="ECO:0000256" key="1">
    <source>
        <dbReference type="SAM" id="Phobius"/>
    </source>
</evidence>
<gene>
    <name evidence="2" type="ORF">SAMN00120144_2081</name>
</gene>
<sequence>MSIITRAKGLAIRNGVGPFALLYFCGLARFNSFENSLSYHSTPDCRVKEFFMFRGRLRRRAFWGRVTCLYAVLLVAYASLDLLVYYQADKKEQAVLALVLMVVITTALVIIQTVKRLHDTNLTGWWWWLLVVPIVGNLFAVGIPLVDGTAGPNRFGPDLKKRPAYAPCLSATILSAA</sequence>
<name>A0A1W1VNF4_9BACT</name>
<dbReference type="OrthoDB" id="9812349at2"/>
<dbReference type="AlphaFoldDB" id="A0A1W1VNF4"/>
<keyword evidence="1" id="KW-0812">Transmembrane</keyword>
<reference evidence="2 3" key="1">
    <citation type="submission" date="2017-04" db="EMBL/GenBank/DDBJ databases">
        <authorList>
            <person name="Afonso C.L."/>
            <person name="Miller P.J."/>
            <person name="Scott M.A."/>
            <person name="Spackman E."/>
            <person name="Goraichik I."/>
            <person name="Dimitrov K.M."/>
            <person name="Suarez D.L."/>
            <person name="Swayne D.E."/>
        </authorList>
    </citation>
    <scope>NUCLEOTIDE SEQUENCE [LARGE SCALE GENOMIC DNA]</scope>
    <source>
        <strain evidence="2 3">DSM 11622</strain>
    </source>
</reference>
<dbReference type="Pfam" id="PF05656">
    <property type="entry name" value="DUF805"/>
    <property type="match status" value="1"/>
</dbReference>
<feature type="transmembrane region" description="Helical" evidence="1">
    <location>
        <begin position="94"/>
        <end position="114"/>
    </location>
</feature>
<dbReference type="PANTHER" id="PTHR34980">
    <property type="entry name" value="INNER MEMBRANE PROTEIN-RELATED-RELATED"/>
    <property type="match status" value="1"/>
</dbReference>
<proteinExistence type="predicted"/>
<keyword evidence="1" id="KW-0472">Membrane</keyword>
<dbReference type="GO" id="GO:0005886">
    <property type="term" value="C:plasma membrane"/>
    <property type="evidence" value="ECO:0007669"/>
    <property type="project" value="TreeGrafter"/>
</dbReference>
<organism evidence="2 3">
    <name type="scientific">Hymenobacter roseosalivarius DSM 11622</name>
    <dbReference type="NCBI Taxonomy" id="645990"/>
    <lineage>
        <taxon>Bacteria</taxon>
        <taxon>Pseudomonadati</taxon>
        <taxon>Bacteroidota</taxon>
        <taxon>Cytophagia</taxon>
        <taxon>Cytophagales</taxon>
        <taxon>Hymenobacteraceae</taxon>
        <taxon>Hymenobacter</taxon>
    </lineage>
</organism>
<dbReference type="PANTHER" id="PTHR34980:SF3">
    <property type="entry name" value="BLR8105 PROTEIN"/>
    <property type="match status" value="1"/>
</dbReference>
<evidence type="ECO:0008006" key="4">
    <source>
        <dbReference type="Google" id="ProtNLM"/>
    </source>
</evidence>
<evidence type="ECO:0000313" key="3">
    <source>
        <dbReference type="Proteomes" id="UP000192266"/>
    </source>
</evidence>
<dbReference type="EMBL" id="FWWW01000067">
    <property type="protein sequence ID" value="SMB94813.1"/>
    <property type="molecule type" value="Genomic_DNA"/>
</dbReference>
<keyword evidence="3" id="KW-1185">Reference proteome</keyword>
<feature type="transmembrane region" description="Helical" evidence="1">
    <location>
        <begin position="126"/>
        <end position="146"/>
    </location>
</feature>
<evidence type="ECO:0000313" key="2">
    <source>
        <dbReference type="EMBL" id="SMB94813.1"/>
    </source>
</evidence>
<keyword evidence="1" id="KW-1133">Transmembrane helix</keyword>